<feature type="repeat" description="TPR" evidence="1">
    <location>
        <begin position="184"/>
        <end position="217"/>
    </location>
</feature>
<comment type="caution">
    <text evidence="4">The sequence shown here is derived from an EMBL/GenBank/DDBJ whole genome shotgun (WGS) entry which is preliminary data.</text>
</comment>
<proteinExistence type="predicted"/>
<evidence type="ECO:0000256" key="1">
    <source>
        <dbReference type="PROSITE-ProRule" id="PRU00339"/>
    </source>
</evidence>
<feature type="coiled-coil region" evidence="2">
    <location>
        <begin position="350"/>
        <end position="380"/>
    </location>
</feature>
<dbReference type="Gene3D" id="1.25.40.10">
    <property type="entry name" value="Tetratricopeptide repeat domain"/>
    <property type="match status" value="2"/>
</dbReference>
<dbReference type="Pfam" id="PF12770">
    <property type="entry name" value="CHAT"/>
    <property type="match status" value="1"/>
</dbReference>
<feature type="repeat" description="TPR" evidence="1">
    <location>
        <begin position="264"/>
        <end position="297"/>
    </location>
</feature>
<dbReference type="InterPro" id="IPR019734">
    <property type="entry name" value="TPR_rpt"/>
</dbReference>
<dbReference type="InterPro" id="IPR011990">
    <property type="entry name" value="TPR-like_helical_dom_sf"/>
</dbReference>
<keyword evidence="2" id="KW-0175">Coiled coil</keyword>
<dbReference type="Pfam" id="PF13181">
    <property type="entry name" value="TPR_8"/>
    <property type="match status" value="1"/>
</dbReference>
<dbReference type="SUPFAM" id="SSF48452">
    <property type="entry name" value="TPR-like"/>
    <property type="match status" value="2"/>
</dbReference>
<dbReference type="InterPro" id="IPR024983">
    <property type="entry name" value="CHAT_dom"/>
</dbReference>
<evidence type="ECO:0000259" key="3">
    <source>
        <dbReference type="Pfam" id="PF12770"/>
    </source>
</evidence>
<dbReference type="PROSITE" id="PS50096">
    <property type="entry name" value="IQ"/>
    <property type="match status" value="1"/>
</dbReference>
<keyword evidence="1" id="KW-0802">TPR repeat</keyword>
<name>A0A8J7DT45_9CYAN</name>
<evidence type="ECO:0000313" key="4">
    <source>
        <dbReference type="EMBL" id="MBE9115312.1"/>
    </source>
</evidence>
<dbReference type="PROSITE" id="PS50293">
    <property type="entry name" value="TPR_REGION"/>
    <property type="match status" value="1"/>
</dbReference>
<dbReference type="PROSITE" id="PS50005">
    <property type="entry name" value="TPR"/>
    <property type="match status" value="5"/>
</dbReference>
<feature type="coiled-coil region" evidence="2">
    <location>
        <begin position="77"/>
        <end position="104"/>
    </location>
</feature>
<dbReference type="EMBL" id="JADEWZ010000006">
    <property type="protein sequence ID" value="MBE9115312.1"/>
    <property type="molecule type" value="Genomic_DNA"/>
</dbReference>
<dbReference type="PANTHER" id="PTHR10098">
    <property type="entry name" value="RAPSYN-RELATED"/>
    <property type="match status" value="1"/>
</dbReference>
<dbReference type="SMART" id="SM00028">
    <property type="entry name" value="TPR"/>
    <property type="match status" value="7"/>
</dbReference>
<keyword evidence="5" id="KW-1185">Reference proteome</keyword>
<dbReference type="Proteomes" id="UP000654482">
    <property type="component" value="Unassembled WGS sequence"/>
</dbReference>
<feature type="repeat" description="TPR" evidence="1">
    <location>
        <begin position="104"/>
        <end position="137"/>
    </location>
</feature>
<dbReference type="PANTHER" id="PTHR10098:SF108">
    <property type="entry name" value="TETRATRICOPEPTIDE REPEAT PROTEIN 28"/>
    <property type="match status" value="1"/>
</dbReference>
<accession>A0A8J7DT45</accession>
<feature type="domain" description="CHAT" evidence="3">
    <location>
        <begin position="595"/>
        <end position="905"/>
    </location>
</feature>
<protein>
    <submittedName>
        <fullName evidence="4">CHAT domain-containing protein</fullName>
    </submittedName>
</protein>
<feature type="repeat" description="TPR" evidence="1">
    <location>
        <begin position="144"/>
        <end position="177"/>
    </location>
</feature>
<feature type="repeat" description="TPR" evidence="1">
    <location>
        <begin position="224"/>
        <end position="257"/>
    </location>
</feature>
<sequence length="907" mass="101965">MSQTLTTQKTTIEGREETSFSTLCLLRDDSCLVQSNFCPLPSASCLSEKHLKQIESQKTPFNSVFQGGMESYSEGTVVAWRDAIARWEEALAIARNERDREQEALTLYWLGLVHFNLKELKTSADYYTQVLSIYEENGDLHSQASILNTLAQIHATWGEYQNAFDTYDRALKLWQAAKFRTGEAATLNNIGFVYADLGDFNQALDYYQNAFNLVENLGNPINIAATLNNLGRVYSDSGKGDKALSTYNQALALWREAENVPGEASTLNNIGFIYANRNNWTKAQEYYNQALPLWQQVGDKAGEASTLTNLGVVAANQGNPQNALERYNTALTFRRQVRDRAKEALTLYRIALAQRDLNNLDEAQRQIEAALKIIEDLRGNVARSDLRATFFASKQDYYEFYIDLLMERHKQQPQAGYDRLALQASERTRARTLLEVLREANADIRQGVNPELLAQEQQLQRQLSVMEEQRIKRLSGKSGSASAENLDLEIESAIEQYRQVRAKIRATSPRYAALTQPEPLNVQQIQQQVLDKDTMLLEYFVGEKRSYLWAVTDNELVSYELPGRDEIQSLAKEYRRLLTSPAHRRRIKTVAAAQSKLSNAILKPVADRIQGKRLLIVSHDILQYVPFAALSVSGTTGEEETPPLIVEHEIVSLPSASTLAILRQEQNTRSRATKDLAIFADPVFGSNDDRLSKTEAFEQTLPAELEASARAAGVNLSRLPFTKVEADNISALVSQEQTRGAIGFEANRVLATSQELSQYRMIHFATHGLLNSQNPELSGLVLTLFDSQGQPQNGFLRMHELFNLTLPADLVVLSACETGLGERVRGEGLIGLTRGFMYAGAARVVVSLWNVDDRGTAELMAKFYQQMLQQGLSPSAALRQAQIEMWQTEEWKSPFYWAGFTLQGEWK</sequence>
<dbReference type="Pfam" id="PF13424">
    <property type="entry name" value="TPR_12"/>
    <property type="match status" value="3"/>
</dbReference>
<evidence type="ECO:0000313" key="5">
    <source>
        <dbReference type="Proteomes" id="UP000654482"/>
    </source>
</evidence>
<feature type="coiled-coil region" evidence="2">
    <location>
        <begin position="449"/>
        <end position="503"/>
    </location>
</feature>
<evidence type="ECO:0000256" key="2">
    <source>
        <dbReference type="SAM" id="Coils"/>
    </source>
</evidence>
<reference evidence="4" key="1">
    <citation type="submission" date="2020-10" db="EMBL/GenBank/DDBJ databases">
        <authorList>
            <person name="Castelo-Branco R."/>
            <person name="Eusebio N."/>
            <person name="Adriana R."/>
            <person name="Vieira A."/>
            <person name="Brugerolle De Fraissinette N."/>
            <person name="Rezende De Castro R."/>
            <person name="Schneider M.P."/>
            <person name="Vasconcelos V."/>
            <person name="Leao P.N."/>
        </authorList>
    </citation>
    <scope>NUCLEOTIDE SEQUENCE</scope>
    <source>
        <strain evidence="4">LEGE 07157</strain>
    </source>
</reference>
<dbReference type="AlphaFoldDB" id="A0A8J7DT45"/>
<organism evidence="4 5">
    <name type="scientific">Lusitaniella coriacea LEGE 07157</name>
    <dbReference type="NCBI Taxonomy" id="945747"/>
    <lineage>
        <taxon>Bacteria</taxon>
        <taxon>Bacillati</taxon>
        <taxon>Cyanobacteriota</taxon>
        <taxon>Cyanophyceae</taxon>
        <taxon>Spirulinales</taxon>
        <taxon>Lusitaniellaceae</taxon>
        <taxon>Lusitaniella</taxon>
    </lineage>
</organism>
<gene>
    <name evidence="4" type="ORF">IQ249_05305</name>
</gene>